<evidence type="ECO:0000313" key="4">
    <source>
        <dbReference type="Proteomes" id="UP000702954"/>
    </source>
</evidence>
<reference evidence="1 4" key="1">
    <citation type="journal article" date="2018" name="Int. J. Syst. Evol. Microbiol.">
        <title>Draft Genome Sequence of Faecalimonas umbilicata JCM 30896T, an Acetate-Producing Bacterium Isolated from Human Feces.</title>
        <authorList>
            <person name="Sakamoto M."/>
            <person name="Ikeyama N."/>
            <person name="Yuki M."/>
            <person name="Ohkuma M."/>
        </authorList>
    </citation>
    <scope>NUCLEOTIDE SEQUENCE [LARGE SCALE GENOMIC DNA]</scope>
    <source>
        <strain evidence="1 4">EGH7</strain>
    </source>
</reference>
<dbReference type="RefSeq" id="WP_132038451.1">
    <property type="nucleotide sequence ID" value="NZ_BHEO01000008.1"/>
</dbReference>
<sequence length="135" mass="15647">MEMKIENVFRKIPEFSNIVLDTILFESKYPVMFTCKNKGDLYLFICCLVNAEKVEWIGSKTTYDNLIDLLENKITIRDAFLNITENKIIIEYNGKETDYKIVKGNDVPDDLLPTAGEYMEAEGDEYEEEIRIAAI</sequence>
<dbReference type="EMBL" id="BHEO01000008">
    <property type="protein sequence ID" value="GBU05690.1"/>
    <property type="molecule type" value="Genomic_DNA"/>
</dbReference>
<evidence type="ECO:0000313" key="1">
    <source>
        <dbReference type="EMBL" id="GBU05690.1"/>
    </source>
</evidence>
<organism evidence="2 3">
    <name type="scientific">Faecalimonas umbilicata</name>
    <dbReference type="NCBI Taxonomy" id="1912855"/>
    <lineage>
        <taxon>Bacteria</taxon>
        <taxon>Bacillati</taxon>
        <taxon>Bacillota</taxon>
        <taxon>Clostridia</taxon>
        <taxon>Lachnospirales</taxon>
        <taxon>Lachnospiraceae</taxon>
        <taxon>Faecalimonas</taxon>
    </lineage>
</organism>
<evidence type="ECO:0000313" key="2">
    <source>
        <dbReference type="EMBL" id="TCS66055.1"/>
    </source>
</evidence>
<comment type="caution">
    <text evidence="2">The sequence shown here is derived from an EMBL/GenBank/DDBJ whole genome shotgun (WGS) entry which is preliminary data.</text>
</comment>
<dbReference type="Proteomes" id="UP000702954">
    <property type="component" value="Unassembled WGS sequence"/>
</dbReference>
<dbReference type="Proteomes" id="UP000294613">
    <property type="component" value="Unassembled WGS sequence"/>
</dbReference>
<dbReference type="AlphaFoldDB" id="A0A4V2UPI1"/>
<dbReference type="EMBL" id="SLZV01000020">
    <property type="protein sequence ID" value="TCS66055.1"/>
    <property type="molecule type" value="Genomic_DNA"/>
</dbReference>
<accession>A0A4V2UPI1</accession>
<name>A0A4V2UPI1_9FIRM</name>
<proteinExistence type="predicted"/>
<reference evidence="2 3" key="2">
    <citation type="submission" date="2019-03" db="EMBL/GenBank/DDBJ databases">
        <title>Genomic Encyclopedia of Type Strains, Phase IV (KMG-IV): sequencing the most valuable type-strain genomes for metagenomic binning, comparative biology and taxonomic classification.</title>
        <authorList>
            <person name="Goeker M."/>
        </authorList>
    </citation>
    <scope>NUCLEOTIDE SEQUENCE [LARGE SCALE GENOMIC DNA]</scope>
    <source>
        <strain evidence="2 3">DSM 103426</strain>
    </source>
</reference>
<protein>
    <submittedName>
        <fullName evidence="2">Uncharacterized protein</fullName>
    </submittedName>
</protein>
<gene>
    <name evidence="2" type="ORF">EDD74_12019</name>
    <name evidence="1" type="ORF">FAEUMB_22310</name>
</gene>
<keyword evidence="4" id="KW-1185">Reference proteome</keyword>
<evidence type="ECO:0000313" key="3">
    <source>
        <dbReference type="Proteomes" id="UP000294613"/>
    </source>
</evidence>